<dbReference type="Proteomes" id="UP000814140">
    <property type="component" value="Unassembled WGS sequence"/>
</dbReference>
<protein>
    <submittedName>
        <fullName evidence="1">Uncharacterized protein</fullName>
    </submittedName>
</protein>
<keyword evidence="2" id="KW-1185">Reference proteome</keyword>
<reference evidence="1" key="2">
    <citation type="journal article" date="2022" name="New Phytol.">
        <title>Evolutionary transition to the ectomycorrhizal habit in the genomes of a hyperdiverse lineage of mushroom-forming fungi.</title>
        <authorList>
            <person name="Looney B."/>
            <person name="Miyauchi S."/>
            <person name="Morin E."/>
            <person name="Drula E."/>
            <person name="Courty P.E."/>
            <person name="Kohler A."/>
            <person name="Kuo A."/>
            <person name="LaButti K."/>
            <person name="Pangilinan J."/>
            <person name="Lipzen A."/>
            <person name="Riley R."/>
            <person name="Andreopoulos W."/>
            <person name="He G."/>
            <person name="Johnson J."/>
            <person name="Nolan M."/>
            <person name="Tritt A."/>
            <person name="Barry K.W."/>
            <person name="Grigoriev I.V."/>
            <person name="Nagy L.G."/>
            <person name="Hibbett D."/>
            <person name="Henrissat B."/>
            <person name="Matheny P.B."/>
            <person name="Labbe J."/>
            <person name="Martin F.M."/>
        </authorList>
    </citation>
    <scope>NUCLEOTIDE SEQUENCE</scope>
    <source>
        <strain evidence="1">HHB10654</strain>
    </source>
</reference>
<name>A0ACB8T146_9AGAM</name>
<evidence type="ECO:0000313" key="1">
    <source>
        <dbReference type="EMBL" id="KAI0061838.1"/>
    </source>
</evidence>
<evidence type="ECO:0000313" key="2">
    <source>
        <dbReference type="Proteomes" id="UP000814140"/>
    </source>
</evidence>
<reference evidence="1" key="1">
    <citation type="submission" date="2021-03" db="EMBL/GenBank/DDBJ databases">
        <authorList>
            <consortium name="DOE Joint Genome Institute"/>
            <person name="Ahrendt S."/>
            <person name="Looney B.P."/>
            <person name="Miyauchi S."/>
            <person name="Morin E."/>
            <person name="Drula E."/>
            <person name="Courty P.E."/>
            <person name="Chicoki N."/>
            <person name="Fauchery L."/>
            <person name="Kohler A."/>
            <person name="Kuo A."/>
            <person name="Labutti K."/>
            <person name="Pangilinan J."/>
            <person name="Lipzen A."/>
            <person name="Riley R."/>
            <person name="Andreopoulos W."/>
            <person name="He G."/>
            <person name="Johnson J."/>
            <person name="Barry K.W."/>
            <person name="Grigoriev I.V."/>
            <person name="Nagy L."/>
            <person name="Hibbett D."/>
            <person name="Henrissat B."/>
            <person name="Matheny P.B."/>
            <person name="Labbe J."/>
            <person name="Martin F."/>
        </authorList>
    </citation>
    <scope>NUCLEOTIDE SEQUENCE</scope>
    <source>
        <strain evidence="1">HHB10654</strain>
    </source>
</reference>
<gene>
    <name evidence="1" type="ORF">BV25DRAFT_1826124</name>
</gene>
<accession>A0ACB8T146</accession>
<proteinExistence type="predicted"/>
<organism evidence="1 2">
    <name type="scientific">Artomyces pyxidatus</name>
    <dbReference type="NCBI Taxonomy" id="48021"/>
    <lineage>
        <taxon>Eukaryota</taxon>
        <taxon>Fungi</taxon>
        <taxon>Dikarya</taxon>
        <taxon>Basidiomycota</taxon>
        <taxon>Agaricomycotina</taxon>
        <taxon>Agaricomycetes</taxon>
        <taxon>Russulales</taxon>
        <taxon>Auriscalpiaceae</taxon>
        <taxon>Artomyces</taxon>
    </lineage>
</organism>
<comment type="caution">
    <text evidence="1">The sequence shown here is derived from an EMBL/GenBank/DDBJ whole genome shotgun (WGS) entry which is preliminary data.</text>
</comment>
<sequence>MSDEEDYEADLGIISTTTDNDMLKSERQCAPRGTTPLLEMDQRHARVPDIYLHNSSVGLSVDRSEEYYALRARGATKLMCETFKLEYSPAAGIVAWADQTLFNEFSGPGMKHGDSWKICLGRCLELDEDDIDGSAFIEDLLEDAMLFPLAHSDELGHWETVLDPGLLRTWVTRPKCLPADAAEPHDDEDDSIWKIKRWRDFEIAAAQEENGDEVAVLRNEYDDSDPEDEGMEVDPDWCMAPHGRDAPYAEDNENEDEPEIVVLPDAEVQEEDLRASTETLGEEGDTEDAELGTDSADSDFDSEEELSGDEGLLEHARSISFW</sequence>
<dbReference type="EMBL" id="MU277210">
    <property type="protein sequence ID" value="KAI0061838.1"/>
    <property type="molecule type" value="Genomic_DNA"/>
</dbReference>